<accession>A0A1S8AUL0</accession>
<keyword evidence="2" id="KW-1185">Reference proteome</keyword>
<dbReference type="EMBL" id="LWLN01000001">
    <property type="protein sequence ID" value="OLZ40316.1"/>
    <property type="molecule type" value="Genomic_DNA"/>
</dbReference>
<name>A0A1S8AUL0_9EURY</name>
<sequence length="64" mass="6710">MGASVDLILAAFRDAGAHVDALEPVTEALSAAYRIDETEKAGIAATIVDVVLPDDDHVHDHAET</sequence>
<protein>
    <submittedName>
        <fullName evidence="1">Uncharacterized protein</fullName>
    </submittedName>
</protein>
<dbReference type="Pfam" id="PF01969">
    <property type="entry name" value="Ni_insertion"/>
    <property type="match status" value="1"/>
</dbReference>
<dbReference type="Proteomes" id="UP000189370">
    <property type="component" value="Unassembled WGS sequence"/>
</dbReference>
<reference evidence="2" key="1">
    <citation type="submission" date="2016-04" db="EMBL/GenBank/DDBJ databases">
        <authorList>
            <person name="Chen S.-C."/>
            <person name="Lai M.-C."/>
        </authorList>
    </citation>
    <scope>NUCLEOTIDE SEQUENCE [LARGE SCALE GENOMIC DNA]</scope>
    <source>
        <strain evidence="2">AB14</strain>
    </source>
</reference>
<proteinExistence type="predicted"/>
<dbReference type="InterPro" id="IPR002822">
    <property type="entry name" value="Ni_insertion"/>
</dbReference>
<evidence type="ECO:0000313" key="2">
    <source>
        <dbReference type="Proteomes" id="UP000189370"/>
    </source>
</evidence>
<evidence type="ECO:0000313" key="1">
    <source>
        <dbReference type="EMBL" id="OLZ40316.1"/>
    </source>
</evidence>
<gene>
    <name evidence="1" type="ORF">A6E15_04655</name>
</gene>
<dbReference type="STRING" id="301967.A6E15_04655"/>
<comment type="caution">
    <text evidence="1">The sequence shown here is derived from an EMBL/GenBank/DDBJ whole genome shotgun (WGS) entry which is preliminary data.</text>
</comment>
<dbReference type="AlphaFoldDB" id="A0A1S8AUL0"/>
<organism evidence="1 2">
    <name type="scientific">Natrinema saccharevitans</name>
    <dbReference type="NCBI Taxonomy" id="301967"/>
    <lineage>
        <taxon>Archaea</taxon>
        <taxon>Methanobacteriati</taxon>
        <taxon>Methanobacteriota</taxon>
        <taxon>Stenosarchaea group</taxon>
        <taxon>Halobacteria</taxon>
        <taxon>Halobacteriales</taxon>
        <taxon>Natrialbaceae</taxon>
        <taxon>Natrinema</taxon>
    </lineage>
</organism>